<dbReference type="OrthoDB" id="7060466at2"/>
<feature type="domain" description="SET" evidence="1">
    <location>
        <begin position="22"/>
        <end position="174"/>
    </location>
</feature>
<keyword evidence="3" id="KW-1185">Reference proteome</keyword>
<dbReference type="PANTHER" id="PTHR12197:SF251">
    <property type="entry name" value="EG:BACR7C10.4 PROTEIN"/>
    <property type="match status" value="1"/>
</dbReference>
<reference evidence="2 3" key="1">
    <citation type="submission" date="2019-03" db="EMBL/GenBank/DDBJ databases">
        <title>Genomic Encyclopedia of Type Strains, Phase IV (KMG-IV): sequencing the most valuable type-strain genomes for metagenomic binning, comparative biology and taxonomic classification.</title>
        <authorList>
            <person name="Goeker M."/>
        </authorList>
    </citation>
    <scope>NUCLEOTIDE SEQUENCE [LARGE SCALE GENOMIC DNA]</scope>
    <source>
        <strain evidence="2 3">DSM 26377</strain>
    </source>
</reference>
<dbReference type="SUPFAM" id="SSF82199">
    <property type="entry name" value="SET domain"/>
    <property type="match status" value="1"/>
</dbReference>
<accession>A0A4R7PCH5</accession>
<comment type="caution">
    <text evidence="2">The sequence shown here is derived from an EMBL/GenBank/DDBJ whole genome shotgun (WGS) entry which is preliminary data.</text>
</comment>
<dbReference type="Gene3D" id="2.170.270.10">
    <property type="entry name" value="SET domain"/>
    <property type="match status" value="1"/>
</dbReference>
<protein>
    <submittedName>
        <fullName evidence="2">SET domain-containing protein</fullName>
    </submittedName>
</protein>
<evidence type="ECO:0000313" key="2">
    <source>
        <dbReference type="EMBL" id="TDU31825.1"/>
    </source>
</evidence>
<dbReference type="RefSeq" id="WP_133880383.1">
    <property type="nucleotide sequence ID" value="NZ_MWIN01000012.1"/>
</dbReference>
<organism evidence="2 3">
    <name type="scientific">Panacagrimonas perspica</name>
    <dbReference type="NCBI Taxonomy" id="381431"/>
    <lineage>
        <taxon>Bacteria</taxon>
        <taxon>Pseudomonadati</taxon>
        <taxon>Pseudomonadota</taxon>
        <taxon>Gammaproteobacteria</taxon>
        <taxon>Nevskiales</taxon>
        <taxon>Nevskiaceae</taxon>
        <taxon>Panacagrimonas</taxon>
    </lineage>
</organism>
<dbReference type="EMBL" id="SOBT01000008">
    <property type="protein sequence ID" value="TDU31825.1"/>
    <property type="molecule type" value="Genomic_DNA"/>
</dbReference>
<dbReference type="AlphaFoldDB" id="A0A4R7PCH5"/>
<evidence type="ECO:0000259" key="1">
    <source>
        <dbReference type="Pfam" id="PF00856"/>
    </source>
</evidence>
<sequence length="230" mass="25717">MTPTGSYTPLARMSGWGGEAQLVATADVEAGVLLIGEYPIAFAETREGEDEAGPWLLLETILCSPEMFERVSAQDLKMTKWPLSAGDHQTLDRLARKYGRNTKKLTQLYHRVAANNVRYTQAGVTGYGIWPIISRSNHSCDPNARLRASAPHPLAELLLATRPISKDTAICWNYFSDDSFLALDWLGRNAQLQRHFQFLCRCTRCEAERPAQISAMSNAERVAFLQRSGR</sequence>
<evidence type="ECO:0000313" key="3">
    <source>
        <dbReference type="Proteomes" id="UP000295341"/>
    </source>
</evidence>
<dbReference type="PANTHER" id="PTHR12197">
    <property type="entry name" value="HISTONE-LYSINE N-METHYLTRANSFERASE SMYD"/>
    <property type="match status" value="1"/>
</dbReference>
<name>A0A4R7PCH5_9GAMM</name>
<dbReference type="InterPro" id="IPR050869">
    <property type="entry name" value="H3K4_H4K5_MeTrfase"/>
</dbReference>
<gene>
    <name evidence="2" type="ORF">DFR24_1207</name>
</gene>
<dbReference type="InterPro" id="IPR001214">
    <property type="entry name" value="SET_dom"/>
</dbReference>
<dbReference type="Proteomes" id="UP000295341">
    <property type="component" value="Unassembled WGS sequence"/>
</dbReference>
<dbReference type="InterPro" id="IPR046341">
    <property type="entry name" value="SET_dom_sf"/>
</dbReference>
<dbReference type="Pfam" id="PF00856">
    <property type="entry name" value="SET"/>
    <property type="match status" value="1"/>
</dbReference>
<dbReference type="CDD" id="cd20071">
    <property type="entry name" value="SET_SMYD"/>
    <property type="match status" value="1"/>
</dbReference>
<proteinExistence type="predicted"/>